<accession>K0B2T4</accession>
<evidence type="ECO:0000313" key="2">
    <source>
        <dbReference type="EMBL" id="AFS79447.1"/>
    </source>
</evidence>
<dbReference type="PATRIC" id="fig|1128398.3.peg.2527"/>
<dbReference type="InterPro" id="IPR049516">
    <property type="entry name" value="FAD-depend_C"/>
</dbReference>
<dbReference type="SUPFAM" id="SSF51905">
    <property type="entry name" value="FAD/NAD(P)-binding domain"/>
    <property type="match status" value="1"/>
</dbReference>
<dbReference type="PANTHER" id="PTHR42842:SF3">
    <property type="entry name" value="FAD_NAD(P)-BINDING OXIDOREDUCTASE FAMILY PROTEIN"/>
    <property type="match status" value="1"/>
</dbReference>
<dbReference type="Gene3D" id="3.30.70.2700">
    <property type="match status" value="1"/>
</dbReference>
<dbReference type="PANTHER" id="PTHR42842">
    <property type="entry name" value="FAD/NAD(P)-BINDING OXIDOREDUCTASE"/>
    <property type="match status" value="1"/>
</dbReference>
<organism evidence="2 3">
    <name type="scientific">Gottschalkia acidurici (strain ATCC 7906 / DSM 604 / BCRC 14475 / CIP 104303 / KCTC 5404 / NCIMB 10678 / 9a)</name>
    <name type="common">Clostridium acidurici</name>
    <dbReference type="NCBI Taxonomy" id="1128398"/>
    <lineage>
        <taxon>Bacteria</taxon>
        <taxon>Bacillati</taxon>
        <taxon>Bacillota</taxon>
        <taxon>Tissierellia</taxon>
        <taxon>Tissierellales</taxon>
        <taxon>Gottschalkiaceae</taxon>
        <taxon>Gottschalkia</taxon>
    </lineage>
</organism>
<name>K0B2T4_GOTA9</name>
<dbReference type="EMBL" id="CP003326">
    <property type="protein sequence ID" value="AFS79447.1"/>
    <property type="molecule type" value="Genomic_DNA"/>
</dbReference>
<proteinExistence type="predicted"/>
<dbReference type="Pfam" id="PF21688">
    <property type="entry name" value="FAD-depend_C"/>
    <property type="match status" value="1"/>
</dbReference>
<gene>
    <name evidence="2" type="ordered locus">Curi_c24520</name>
</gene>
<evidence type="ECO:0000313" key="3">
    <source>
        <dbReference type="Proteomes" id="UP000006094"/>
    </source>
</evidence>
<keyword evidence="3" id="KW-1185">Reference proteome</keyword>
<dbReference type="InterPro" id="IPR028348">
    <property type="entry name" value="FAD-binding_protein"/>
</dbReference>
<dbReference type="HOGENOM" id="CLU_028644_3_0_9"/>
<dbReference type="RefSeq" id="WP_014968581.1">
    <property type="nucleotide sequence ID" value="NC_018664.1"/>
</dbReference>
<evidence type="ECO:0000259" key="1">
    <source>
        <dbReference type="Pfam" id="PF21688"/>
    </source>
</evidence>
<dbReference type="PIRSF" id="PIRSF038984">
    <property type="entry name" value="FAD_binding_protein"/>
    <property type="match status" value="1"/>
</dbReference>
<dbReference type="AlphaFoldDB" id="K0B2T4"/>
<dbReference type="Proteomes" id="UP000006094">
    <property type="component" value="Chromosome"/>
</dbReference>
<protein>
    <submittedName>
        <fullName evidence="2">FAD-dependent dehydrogenase domain-containing protein</fullName>
    </submittedName>
</protein>
<feature type="domain" description="FAD-dependent protein C-terminal" evidence="1">
    <location>
        <begin position="278"/>
        <end position="474"/>
    </location>
</feature>
<dbReference type="InterPro" id="IPR036188">
    <property type="entry name" value="FAD/NAD-bd_sf"/>
</dbReference>
<dbReference type="OrthoDB" id="9772594at2"/>
<dbReference type="KEGG" id="cad:Curi_c24520"/>
<dbReference type="eggNOG" id="COG2509">
    <property type="taxonomic scope" value="Bacteria"/>
</dbReference>
<sequence length="531" mass="58857">MIRISQIKLSIDENISKLKSKIEKKLRVKSEEIISYTIFKESIDARKGTINFVYTVDVDVINEEKILKKNKDVSKTPDMSYKEVSEGNELLKHRPIIIGTGPAGLFAGLLLAQKGYLPILLERGKDVDKRTEDVNNFWSTRKLNPNSNVQFGEGGAGTFSDGKLTTRIKDLRCRKVLEEFVNADAPKEILYSYKPHIGTDILKKVVKNIRKTIEDLGGEIRFDSKVTNFLIKDNKVRGIEINNGEVLESDQVILAIGHSARDTYEVLYNNGVKIRQKPFSIGVRIEHPQSLINSTQYGQFATHPKLGAADYRLTYQASNDRAAYTFCMCPGGSVVAASSEENMVVTNGMSEHARDKSNANSALLIQVNTEDFESDHPLAGIEFQRKWERKAFELGGSNYNAPVQLVGDFLLDRPSTSVGSVKPSYLPDIKLASLRECLPSFVVDTMKEAIIEMDKKLNGFAMDDALLVGVETRSSAPIRIERDEYSLESLNTAGIYPCGEGGGYAGGIISAAVDGIKVAEKIIAKYSKPKL</sequence>
<reference evidence="2 3" key="1">
    <citation type="journal article" date="2012" name="PLoS ONE">
        <title>The purine-utilizing bacterium Clostridium acidurici 9a: a genome-guided metabolic reconsideration.</title>
        <authorList>
            <person name="Hartwich K."/>
            <person name="Poehlein A."/>
            <person name="Daniel R."/>
        </authorList>
    </citation>
    <scope>NUCLEOTIDE SEQUENCE [LARGE SCALE GENOMIC DNA]</scope>
    <source>
        <strain evidence="3">ATCC 7906 / DSM 604 / BCRC 14475 / CIP 104303 / KCTC 5404 / NCIMB 10678 / 9a</strain>
    </source>
</reference>
<dbReference type="Gene3D" id="3.50.50.60">
    <property type="entry name" value="FAD/NAD(P)-binding domain"/>
    <property type="match status" value="2"/>
</dbReference>